<protein>
    <submittedName>
        <fullName evidence="2">Uncharacterized protein</fullName>
    </submittedName>
</protein>
<reference evidence="2" key="1">
    <citation type="journal article" date="2022" name="Int. J. Syst. Evol. Microbiol.">
        <title>Pseudomonas aegrilactucae sp. nov. and Pseudomonas morbosilactucae sp. nov., pathogens causing bacterial rot of lettuce in Japan.</title>
        <authorList>
            <person name="Sawada H."/>
            <person name="Fujikawa T."/>
            <person name="Satou M."/>
        </authorList>
    </citation>
    <scope>NUCLEOTIDE SEQUENCE</scope>
    <source>
        <strain evidence="2">0166_1</strain>
    </source>
</reference>
<dbReference type="RefSeq" id="WP_259315836.1">
    <property type="nucleotide sequence ID" value="NZ_CP087164.1"/>
</dbReference>
<accession>A0A9E6XX64</accession>
<dbReference type="KEGG" id="sbae:DSM104329_02559"/>
<keyword evidence="3" id="KW-1185">Reference proteome</keyword>
<name>A0A9E6XX64_9ACTN</name>
<feature type="signal peptide" evidence="1">
    <location>
        <begin position="1"/>
        <end position="30"/>
    </location>
</feature>
<dbReference type="InterPro" id="IPR006311">
    <property type="entry name" value="TAT_signal"/>
</dbReference>
<dbReference type="PROSITE" id="PS51318">
    <property type="entry name" value="TAT"/>
    <property type="match status" value="1"/>
</dbReference>
<dbReference type="EMBL" id="CP087164">
    <property type="protein sequence ID" value="UGS36159.1"/>
    <property type="molecule type" value="Genomic_DNA"/>
</dbReference>
<dbReference type="AlphaFoldDB" id="A0A9E6XX64"/>
<evidence type="ECO:0000313" key="3">
    <source>
        <dbReference type="Proteomes" id="UP001162834"/>
    </source>
</evidence>
<organism evidence="2 3">
    <name type="scientific">Capillimicrobium parvum</name>
    <dbReference type="NCBI Taxonomy" id="2884022"/>
    <lineage>
        <taxon>Bacteria</taxon>
        <taxon>Bacillati</taxon>
        <taxon>Actinomycetota</taxon>
        <taxon>Thermoleophilia</taxon>
        <taxon>Solirubrobacterales</taxon>
        <taxon>Capillimicrobiaceae</taxon>
        <taxon>Capillimicrobium</taxon>
    </lineage>
</organism>
<dbReference type="Proteomes" id="UP001162834">
    <property type="component" value="Chromosome"/>
</dbReference>
<proteinExistence type="predicted"/>
<sequence>MSLFSRRTVTTLMATAIAAAVLVVPGAASAKTVKFTMTENGKSSGPPKYLVDGTVAGTLGKGKAHSQTLPPTTKGYWKLKGGTIYYTFNTTLQGTVASGKGKLTRGTGKYKGVKGSFNVRGDITGKFPFQMKGTARY</sequence>
<evidence type="ECO:0000256" key="1">
    <source>
        <dbReference type="SAM" id="SignalP"/>
    </source>
</evidence>
<keyword evidence="1" id="KW-0732">Signal</keyword>
<gene>
    <name evidence="2" type="ORF">DSM104329_02559</name>
</gene>
<evidence type="ECO:0000313" key="2">
    <source>
        <dbReference type="EMBL" id="UGS36159.1"/>
    </source>
</evidence>
<feature type="chain" id="PRO_5039045648" evidence="1">
    <location>
        <begin position="31"/>
        <end position="137"/>
    </location>
</feature>